<name>A0A6J7WD44_9CAUD</name>
<proteinExistence type="predicted"/>
<gene>
    <name evidence="1" type="ORF">UFOVP176_60</name>
</gene>
<evidence type="ECO:0000313" key="1">
    <source>
        <dbReference type="EMBL" id="CAB5195112.1"/>
    </source>
</evidence>
<accession>A0A6J7WD44</accession>
<reference evidence="1" key="1">
    <citation type="submission" date="2020-05" db="EMBL/GenBank/DDBJ databases">
        <authorList>
            <person name="Chiriac C."/>
            <person name="Salcher M."/>
            <person name="Ghai R."/>
            <person name="Kavagutti S V."/>
        </authorList>
    </citation>
    <scope>NUCLEOTIDE SEQUENCE</scope>
</reference>
<protein>
    <submittedName>
        <fullName evidence="1">Uncharacterized protein</fullName>
    </submittedName>
</protein>
<organism evidence="1">
    <name type="scientific">uncultured Caudovirales phage</name>
    <dbReference type="NCBI Taxonomy" id="2100421"/>
    <lineage>
        <taxon>Viruses</taxon>
        <taxon>Duplodnaviria</taxon>
        <taxon>Heunggongvirae</taxon>
        <taxon>Uroviricota</taxon>
        <taxon>Caudoviricetes</taxon>
        <taxon>Peduoviridae</taxon>
        <taxon>Maltschvirus</taxon>
        <taxon>Maltschvirus maltsch</taxon>
    </lineage>
</organism>
<dbReference type="EMBL" id="LR798224">
    <property type="protein sequence ID" value="CAB5195112.1"/>
    <property type="molecule type" value="Genomic_DNA"/>
</dbReference>
<sequence>MTLEQYFQLIVNKPVKEHLMFNTAQEYLAILKERFTSLWTKPTTFVDNSVLLEDEDYWAFEMVSQPWIDEHGEAHPLKHTVMIEPHEGTWMQVLEQILDALNDHYGYDIKEQVYYSVKFPMNEICSYTNKPFAGYGRSLNDEILQQLLLAHPEVYEAVPFGSEVKKGIFE</sequence>